<organism evidence="1 2">
    <name type="scientific">Paenibacillus anseongense</name>
    <dbReference type="NCBI Taxonomy" id="2682845"/>
    <lineage>
        <taxon>Bacteria</taxon>
        <taxon>Bacillati</taxon>
        <taxon>Bacillota</taxon>
        <taxon>Bacilli</taxon>
        <taxon>Bacillales</taxon>
        <taxon>Paenibacillaceae</taxon>
        <taxon>Paenibacillus</taxon>
    </lineage>
</organism>
<evidence type="ECO:0008006" key="3">
    <source>
        <dbReference type="Google" id="ProtNLM"/>
    </source>
</evidence>
<comment type="caution">
    <text evidence="1">The sequence shown here is derived from an EMBL/GenBank/DDBJ whole genome shotgun (WGS) entry which is preliminary data.</text>
</comment>
<protein>
    <recommendedName>
        <fullName evidence="3">HNH endonuclease</fullName>
    </recommendedName>
</protein>
<dbReference type="Proteomes" id="UP000467637">
    <property type="component" value="Unassembled WGS sequence"/>
</dbReference>
<evidence type="ECO:0000313" key="1">
    <source>
        <dbReference type="EMBL" id="MVQ40213.1"/>
    </source>
</evidence>
<dbReference type="RefSeq" id="WP_157326478.1">
    <property type="nucleotide sequence ID" value="NZ_WSEM01000039.1"/>
</dbReference>
<keyword evidence="2" id="KW-1185">Reference proteome</keyword>
<gene>
    <name evidence="1" type="ORF">GON05_37105</name>
</gene>
<name>A0ABW9UNC3_9BACL</name>
<dbReference type="EMBL" id="WSEM01000039">
    <property type="protein sequence ID" value="MVQ40213.1"/>
    <property type="molecule type" value="Genomic_DNA"/>
</dbReference>
<accession>A0ABW9UNC3</accession>
<reference evidence="1 2" key="1">
    <citation type="submission" date="2019-12" db="EMBL/GenBank/DDBJ databases">
        <authorList>
            <person name="Huq M.A."/>
        </authorList>
    </citation>
    <scope>NUCLEOTIDE SEQUENCE [LARGE SCALE GENOMIC DNA]</scope>
    <source>
        <strain evidence="1 2">MAH-34</strain>
    </source>
</reference>
<sequence>MLYVIVLIPVLALMIYGVVKMTRKAKGKVETSKVIQMSSYQSKKKTSTNTNANTQACSFCKKKQKKLAFYSDEEGRVVGVCSDCRPQAERRALMRL</sequence>
<proteinExistence type="predicted"/>
<evidence type="ECO:0000313" key="2">
    <source>
        <dbReference type="Proteomes" id="UP000467637"/>
    </source>
</evidence>